<dbReference type="PANTHER" id="PTHR22916:SF51">
    <property type="entry name" value="GLYCOSYLTRANSFERASE EPSH-RELATED"/>
    <property type="match status" value="1"/>
</dbReference>
<dbReference type="RefSeq" id="WP_014214953.1">
    <property type="nucleotide sequence ID" value="NC_016605.1"/>
</dbReference>
<gene>
    <name evidence="4" type="ordered locus">PECL_452</name>
</gene>
<dbReference type="SUPFAM" id="SSF53448">
    <property type="entry name" value="Nucleotide-diphospho-sugar transferases"/>
    <property type="match status" value="1"/>
</dbReference>
<dbReference type="PATRIC" id="fig|701521.8.peg.427"/>
<accession>G8PBK6</accession>
<sequence>MTKKPLISVILPVYNAKKTLKKCIESILGQKYSNFELIIVDDGSTDVSDVICDGYRFHPKVRVFHRRRQGEASARNFGLTKANGDYISILDNHDWIAPEMLSEMQSAIRDTGSQIAVVGRYLTGDHESILMDQFTDNKAILDNKMALRELLLERRLDSLVGDKLFASKLFNEFRFPTGRSHIDIGSTYKLLARANRITHIGDPLYYRKREESDLNSPMGQRNLDLLLFSQDIVGFIKKNFPYLESEARYLYYHNLKNYRAQLSQYGAEDSYTNFWIKTYFKRSFLSAMLNRYFSLSEKATMVLARVGAYRLARPSVDYYSVNSRK</sequence>
<protein>
    <submittedName>
        <fullName evidence="4">Glycosyl transferase 2 family protein</fullName>
    </submittedName>
</protein>
<evidence type="ECO:0000256" key="1">
    <source>
        <dbReference type="ARBA" id="ARBA00022676"/>
    </source>
</evidence>
<organism evidence="4 5">
    <name type="scientific">Pediococcus claussenii (strain ATCC BAA-344 / DSM 14800 / JCM 18046 / KCTC 3811 / LMG 21948 / P06)</name>
    <dbReference type="NCBI Taxonomy" id="701521"/>
    <lineage>
        <taxon>Bacteria</taxon>
        <taxon>Bacillati</taxon>
        <taxon>Bacillota</taxon>
        <taxon>Bacilli</taxon>
        <taxon>Lactobacillales</taxon>
        <taxon>Lactobacillaceae</taxon>
        <taxon>Pediococcus</taxon>
    </lineage>
</organism>
<evidence type="ECO:0000313" key="4">
    <source>
        <dbReference type="EMBL" id="AEV94755.1"/>
    </source>
</evidence>
<dbReference type="GO" id="GO:0016757">
    <property type="term" value="F:glycosyltransferase activity"/>
    <property type="evidence" value="ECO:0007669"/>
    <property type="project" value="UniProtKB-KW"/>
</dbReference>
<dbReference type="CDD" id="cd00761">
    <property type="entry name" value="Glyco_tranf_GTA_type"/>
    <property type="match status" value="1"/>
</dbReference>
<name>G8PBK6_PEDCP</name>
<feature type="domain" description="Glycosyltransferase 2-like" evidence="3">
    <location>
        <begin position="8"/>
        <end position="127"/>
    </location>
</feature>
<keyword evidence="5" id="KW-1185">Reference proteome</keyword>
<dbReference type="PANTHER" id="PTHR22916">
    <property type="entry name" value="GLYCOSYLTRANSFERASE"/>
    <property type="match status" value="1"/>
</dbReference>
<dbReference type="KEGG" id="pce:PECL_452"/>
<keyword evidence="1" id="KW-0328">Glycosyltransferase</keyword>
<dbReference type="Pfam" id="PF00535">
    <property type="entry name" value="Glycos_transf_2"/>
    <property type="match status" value="1"/>
</dbReference>
<evidence type="ECO:0000259" key="3">
    <source>
        <dbReference type="Pfam" id="PF00535"/>
    </source>
</evidence>
<dbReference type="AlphaFoldDB" id="G8PBK6"/>
<dbReference type="InterPro" id="IPR029044">
    <property type="entry name" value="Nucleotide-diphossugar_trans"/>
</dbReference>
<dbReference type="eggNOG" id="COG0463">
    <property type="taxonomic scope" value="Bacteria"/>
</dbReference>
<dbReference type="HOGENOM" id="CLU_025996_25_1_9"/>
<dbReference type="STRING" id="701521.PECL_452"/>
<keyword evidence="2 4" id="KW-0808">Transferase</keyword>
<evidence type="ECO:0000256" key="2">
    <source>
        <dbReference type="ARBA" id="ARBA00022679"/>
    </source>
</evidence>
<dbReference type="EMBL" id="CP003137">
    <property type="protein sequence ID" value="AEV94755.1"/>
    <property type="molecule type" value="Genomic_DNA"/>
</dbReference>
<dbReference type="Gene3D" id="3.90.550.10">
    <property type="entry name" value="Spore Coat Polysaccharide Biosynthesis Protein SpsA, Chain A"/>
    <property type="match status" value="1"/>
</dbReference>
<evidence type="ECO:0000313" key="5">
    <source>
        <dbReference type="Proteomes" id="UP000005444"/>
    </source>
</evidence>
<dbReference type="InterPro" id="IPR001173">
    <property type="entry name" value="Glyco_trans_2-like"/>
</dbReference>
<dbReference type="Proteomes" id="UP000005444">
    <property type="component" value="Chromosome"/>
</dbReference>
<reference evidence="4 5" key="1">
    <citation type="journal article" date="2012" name="J. Bacteriol.">
        <title>Complete Genome Sequence of the Beer Spoilage Organism Pediococcus claussenii ATCC BAA-344T.</title>
        <authorList>
            <person name="Pittet V."/>
            <person name="Abegunde T."/>
            <person name="Marfleet T."/>
            <person name="Haakensen M."/>
            <person name="Morrow K."/>
            <person name="Jayaprakash T."/>
            <person name="Schroeder K."/>
            <person name="Trost B."/>
            <person name="Byrns S."/>
            <person name="Bergsveinson J."/>
            <person name="Kusalik A."/>
            <person name="Ziola B."/>
        </authorList>
    </citation>
    <scope>NUCLEOTIDE SEQUENCE [LARGE SCALE GENOMIC DNA]</scope>
    <source>
        <strain evidence="4 5">ATCC BAA-344</strain>
    </source>
</reference>
<proteinExistence type="predicted"/>